<dbReference type="PANTHER" id="PTHR43818:SF11">
    <property type="entry name" value="BCDNA.GH03377"/>
    <property type="match status" value="1"/>
</dbReference>
<evidence type="ECO:0000259" key="5">
    <source>
        <dbReference type="Pfam" id="PF22725"/>
    </source>
</evidence>
<feature type="domain" description="Gfo/Idh/MocA-like oxidoreductase N-terminal" evidence="4">
    <location>
        <begin position="56"/>
        <end position="151"/>
    </location>
</feature>
<dbReference type="EMBL" id="JBHTCQ010000001">
    <property type="protein sequence ID" value="MFC7403718.1"/>
    <property type="molecule type" value="Genomic_DNA"/>
</dbReference>
<organism evidence="6 7">
    <name type="scientific">Georgenia alba</name>
    <dbReference type="NCBI Taxonomy" id="2233858"/>
    <lineage>
        <taxon>Bacteria</taxon>
        <taxon>Bacillati</taxon>
        <taxon>Actinomycetota</taxon>
        <taxon>Actinomycetes</taxon>
        <taxon>Micrococcales</taxon>
        <taxon>Bogoriellaceae</taxon>
        <taxon>Georgenia</taxon>
    </lineage>
</organism>
<dbReference type="Proteomes" id="UP001596455">
    <property type="component" value="Unassembled WGS sequence"/>
</dbReference>
<sequence length="372" mass="40197">MTEQAASATASGDGGTYAPAPIPDPVVGEGEFVFAAIGLDHGHIYGMCQGLIGAGATLRWVHDPDPAKVEAFVQRFPGVRAARSEAEVFEDPDVRLVAGAAVTSERCALGIRAMEAGKDYFTDKAPLTTLEQLADARDAVARTGRKYAVYYSERVHVETAVFAGQLIEQGAIGKVVQVVGFGPHRLNAPSRPEWFFQKEKYGGILCDIGSHNVDQILHYTGATDATVSLSQIANYANPEHPELDDFGDANLVTNTGATGYFRCDWFTPDGLQTWGDGRMFILGTEGFIEQRKYMNIGTQDGPGHLFLANGEQETHFEVAGKVGYPYFGQLVLDCLERTENAMTQDHAFKAIEIAITAQNEARDLTPGGRGTT</sequence>
<dbReference type="InterPro" id="IPR036291">
    <property type="entry name" value="NAD(P)-bd_dom_sf"/>
</dbReference>
<dbReference type="Pfam" id="PF22725">
    <property type="entry name" value="GFO_IDH_MocA_C3"/>
    <property type="match status" value="1"/>
</dbReference>
<dbReference type="SUPFAM" id="SSF51735">
    <property type="entry name" value="NAD(P)-binding Rossmann-fold domains"/>
    <property type="match status" value="1"/>
</dbReference>
<name>A0ABW2Q8I5_9MICO</name>
<dbReference type="InterPro" id="IPR055170">
    <property type="entry name" value="GFO_IDH_MocA-like_dom"/>
</dbReference>
<evidence type="ECO:0000256" key="3">
    <source>
        <dbReference type="SAM" id="MobiDB-lite"/>
    </source>
</evidence>
<feature type="compositionally biased region" description="Low complexity" evidence="3">
    <location>
        <begin position="1"/>
        <end position="11"/>
    </location>
</feature>
<dbReference type="PANTHER" id="PTHR43818">
    <property type="entry name" value="BCDNA.GH03377"/>
    <property type="match status" value="1"/>
</dbReference>
<dbReference type="InterPro" id="IPR050463">
    <property type="entry name" value="Gfo/Idh/MocA_oxidrdct_glycsds"/>
</dbReference>
<evidence type="ECO:0000313" key="7">
    <source>
        <dbReference type="Proteomes" id="UP001596455"/>
    </source>
</evidence>
<evidence type="ECO:0000256" key="2">
    <source>
        <dbReference type="ARBA" id="ARBA00023027"/>
    </source>
</evidence>
<proteinExistence type="predicted"/>
<evidence type="ECO:0000313" key="6">
    <source>
        <dbReference type="EMBL" id="MFC7403718.1"/>
    </source>
</evidence>
<feature type="region of interest" description="Disordered" evidence="3">
    <location>
        <begin position="1"/>
        <end position="21"/>
    </location>
</feature>
<dbReference type="RefSeq" id="WP_382390443.1">
    <property type="nucleotide sequence ID" value="NZ_JBHTCQ010000001.1"/>
</dbReference>
<keyword evidence="1" id="KW-0560">Oxidoreductase</keyword>
<feature type="domain" description="GFO/IDH/MocA-like oxidoreductase" evidence="5">
    <location>
        <begin position="164"/>
        <end position="289"/>
    </location>
</feature>
<evidence type="ECO:0000259" key="4">
    <source>
        <dbReference type="Pfam" id="PF01408"/>
    </source>
</evidence>
<evidence type="ECO:0000256" key="1">
    <source>
        <dbReference type="ARBA" id="ARBA00023002"/>
    </source>
</evidence>
<keyword evidence="2" id="KW-0520">NAD</keyword>
<dbReference type="SUPFAM" id="SSF55347">
    <property type="entry name" value="Glyceraldehyde-3-phosphate dehydrogenase-like, C-terminal domain"/>
    <property type="match status" value="1"/>
</dbReference>
<keyword evidence="7" id="KW-1185">Reference proteome</keyword>
<dbReference type="Gene3D" id="3.40.50.720">
    <property type="entry name" value="NAD(P)-binding Rossmann-like Domain"/>
    <property type="match status" value="1"/>
</dbReference>
<dbReference type="Pfam" id="PF01408">
    <property type="entry name" value="GFO_IDH_MocA"/>
    <property type="match status" value="1"/>
</dbReference>
<protein>
    <submittedName>
        <fullName evidence="6">Gfo/Idh/MocA family protein</fullName>
    </submittedName>
</protein>
<reference evidence="7" key="1">
    <citation type="journal article" date="2019" name="Int. J. Syst. Evol. Microbiol.">
        <title>The Global Catalogue of Microorganisms (GCM) 10K type strain sequencing project: providing services to taxonomists for standard genome sequencing and annotation.</title>
        <authorList>
            <consortium name="The Broad Institute Genomics Platform"/>
            <consortium name="The Broad Institute Genome Sequencing Center for Infectious Disease"/>
            <person name="Wu L."/>
            <person name="Ma J."/>
        </authorList>
    </citation>
    <scope>NUCLEOTIDE SEQUENCE [LARGE SCALE GENOMIC DNA]</scope>
    <source>
        <strain evidence="7">JCM 1490</strain>
    </source>
</reference>
<dbReference type="Gene3D" id="3.30.360.10">
    <property type="entry name" value="Dihydrodipicolinate Reductase, domain 2"/>
    <property type="match status" value="1"/>
</dbReference>
<dbReference type="InterPro" id="IPR000683">
    <property type="entry name" value="Gfo/Idh/MocA-like_OxRdtase_N"/>
</dbReference>
<gene>
    <name evidence="6" type="ORF">ACFQQL_01250</name>
</gene>
<accession>A0ABW2Q8I5</accession>
<comment type="caution">
    <text evidence="6">The sequence shown here is derived from an EMBL/GenBank/DDBJ whole genome shotgun (WGS) entry which is preliminary data.</text>
</comment>